<reference evidence="3" key="1">
    <citation type="submission" date="2023-10" db="EMBL/GenBank/DDBJ databases">
        <authorList>
            <person name="Domelevo Entfellner J.-B."/>
        </authorList>
    </citation>
    <scope>NUCLEOTIDE SEQUENCE</scope>
</reference>
<evidence type="ECO:0000313" key="3">
    <source>
        <dbReference type="EMBL" id="CAJ1973362.1"/>
    </source>
</evidence>
<dbReference type="EMBL" id="OY731406">
    <property type="protein sequence ID" value="CAJ1973362.1"/>
    <property type="molecule type" value="Genomic_DNA"/>
</dbReference>
<feature type="region of interest" description="Disordered" evidence="1">
    <location>
        <begin position="83"/>
        <end position="119"/>
    </location>
</feature>
<dbReference type="PANTHER" id="PTHR33429:SF24">
    <property type="entry name" value="EXPRESSED PROTEIN"/>
    <property type="match status" value="1"/>
</dbReference>
<dbReference type="Proteomes" id="UP001189624">
    <property type="component" value="Chromosome 9"/>
</dbReference>
<feature type="compositionally biased region" description="Polar residues" evidence="1">
    <location>
        <begin position="83"/>
        <end position="93"/>
    </location>
</feature>
<keyword evidence="2" id="KW-0472">Membrane</keyword>
<dbReference type="PANTHER" id="PTHR33429">
    <property type="entry name" value="OS02G0708000 PROTEIN-RELATED"/>
    <property type="match status" value="1"/>
</dbReference>
<dbReference type="AlphaFoldDB" id="A0AA86SV56"/>
<feature type="transmembrane region" description="Helical" evidence="2">
    <location>
        <begin position="25"/>
        <end position="45"/>
    </location>
</feature>
<sequence>MSMPMYQQDQPPPVSVTKQSPHESVGPVVGVLVVVIVLGIIAVMIGRLCSGRRIMGHGQLDVESWAERKCSSCIDGKINLSQPTRPIESSTFVPATPIHTCQETKQPEQSSQTSPSPNL</sequence>
<proteinExistence type="predicted"/>
<evidence type="ECO:0000313" key="4">
    <source>
        <dbReference type="Proteomes" id="UP001189624"/>
    </source>
</evidence>
<dbReference type="Gramene" id="rna-AYBTSS11_LOCUS25423">
    <property type="protein sequence ID" value="CAJ1973362.1"/>
    <property type="gene ID" value="gene-AYBTSS11_LOCUS25423"/>
</dbReference>
<name>A0AA86SV56_9FABA</name>
<feature type="region of interest" description="Disordered" evidence="1">
    <location>
        <begin position="1"/>
        <end position="23"/>
    </location>
</feature>
<accession>A0AA86SV56</accession>
<feature type="compositionally biased region" description="Low complexity" evidence="1">
    <location>
        <begin position="103"/>
        <end position="119"/>
    </location>
</feature>
<gene>
    <name evidence="3" type="ORF">AYBTSS11_LOCUS25423</name>
</gene>
<protein>
    <submittedName>
        <fullName evidence="3">Uncharacterized protein</fullName>
    </submittedName>
</protein>
<keyword evidence="4" id="KW-1185">Reference proteome</keyword>
<keyword evidence="2" id="KW-0812">Transmembrane</keyword>
<evidence type="ECO:0000256" key="1">
    <source>
        <dbReference type="SAM" id="MobiDB-lite"/>
    </source>
</evidence>
<evidence type="ECO:0000256" key="2">
    <source>
        <dbReference type="SAM" id="Phobius"/>
    </source>
</evidence>
<organism evidence="3 4">
    <name type="scientific">Sphenostylis stenocarpa</name>
    <dbReference type="NCBI Taxonomy" id="92480"/>
    <lineage>
        <taxon>Eukaryota</taxon>
        <taxon>Viridiplantae</taxon>
        <taxon>Streptophyta</taxon>
        <taxon>Embryophyta</taxon>
        <taxon>Tracheophyta</taxon>
        <taxon>Spermatophyta</taxon>
        <taxon>Magnoliopsida</taxon>
        <taxon>eudicotyledons</taxon>
        <taxon>Gunneridae</taxon>
        <taxon>Pentapetalae</taxon>
        <taxon>rosids</taxon>
        <taxon>fabids</taxon>
        <taxon>Fabales</taxon>
        <taxon>Fabaceae</taxon>
        <taxon>Papilionoideae</taxon>
        <taxon>50 kb inversion clade</taxon>
        <taxon>NPAAA clade</taxon>
        <taxon>indigoferoid/millettioid clade</taxon>
        <taxon>Phaseoleae</taxon>
        <taxon>Sphenostylis</taxon>
    </lineage>
</organism>
<keyword evidence="2" id="KW-1133">Transmembrane helix</keyword>